<evidence type="ECO:0000313" key="2">
    <source>
        <dbReference type="Proteomes" id="UP000241769"/>
    </source>
</evidence>
<evidence type="ECO:0000313" key="1">
    <source>
        <dbReference type="EMBL" id="PRP77144.1"/>
    </source>
</evidence>
<dbReference type="InterPro" id="IPR029071">
    <property type="entry name" value="Ubiquitin-like_domsf"/>
</dbReference>
<dbReference type="Gene3D" id="3.10.20.90">
    <property type="entry name" value="Phosphatidylinositol 3-kinase Catalytic Subunit, Chain A, domain 1"/>
    <property type="match status" value="1"/>
</dbReference>
<sequence>MAIIKVTSVSTGEVMDVEACNVREVKSQILALKGIPTYHQTISSNGKAMEDEMQLQDGSKVQLSMGLHGGCGAGCNICGAGAGCRCDIL</sequence>
<evidence type="ECO:0008006" key="3">
    <source>
        <dbReference type="Google" id="ProtNLM"/>
    </source>
</evidence>
<dbReference type="STRING" id="1890364.A0A2P6MZL6"/>
<dbReference type="CDD" id="cd17039">
    <property type="entry name" value="Ubl_ubiquitin_like"/>
    <property type="match status" value="1"/>
</dbReference>
<dbReference type="EMBL" id="MDYQ01000278">
    <property type="protein sequence ID" value="PRP77144.1"/>
    <property type="molecule type" value="Genomic_DNA"/>
</dbReference>
<dbReference type="Proteomes" id="UP000241769">
    <property type="component" value="Unassembled WGS sequence"/>
</dbReference>
<proteinExistence type="predicted"/>
<dbReference type="SUPFAM" id="SSF54236">
    <property type="entry name" value="Ubiquitin-like"/>
    <property type="match status" value="1"/>
</dbReference>
<accession>A0A2P6MZL6</accession>
<dbReference type="FunCoup" id="A0A2P6MZL6">
    <property type="interactions" value="97"/>
</dbReference>
<gene>
    <name evidence="1" type="ORF">PROFUN_14579</name>
</gene>
<organism evidence="1 2">
    <name type="scientific">Planoprotostelium fungivorum</name>
    <dbReference type="NCBI Taxonomy" id="1890364"/>
    <lineage>
        <taxon>Eukaryota</taxon>
        <taxon>Amoebozoa</taxon>
        <taxon>Evosea</taxon>
        <taxon>Variosea</taxon>
        <taxon>Cavosteliida</taxon>
        <taxon>Cavosteliaceae</taxon>
        <taxon>Planoprotostelium</taxon>
    </lineage>
</organism>
<comment type="caution">
    <text evidence="1">The sequence shown here is derived from an EMBL/GenBank/DDBJ whole genome shotgun (WGS) entry which is preliminary data.</text>
</comment>
<name>A0A2P6MZL6_9EUKA</name>
<reference evidence="1 2" key="1">
    <citation type="journal article" date="2018" name="Genome Biol. Evol.">
        <title>Multiple Roots of Fruiting Body Formation in Amoebozoa.</title>
        <authorList>
            <person name="Hillmann F."/>
            <person name="Forbes G."/>
            <person name="Novohradska S."/>
            <person name="Ferling I."/>
            <person name="Riege K."/>
            <person name="Groth M."/>
            <person name="Westermann M."/>
            <person name="Marz M."/>
            <person name="Spaller T."/>
            <person name="Winckler T."/>
            <person name="Schaap P."/>
            <person name="Glockner G."/>
        </authorList>
    </citation>
    <scope>NUCLEOTIDE SEQUENCE [LARGE SCALE GENOMIC DNA]</scope>
    <source>
        <strain evidence="1 2">Jena</strain>
    </source>
</reference>
<dbReference type="AlphaFoldDB" id="A0A2P6MZL6"/>
<dbReference type="OrthoDB" id="419317at2759"/>
<keyword evidence="2" id="KW-1185">Reference proteome</keyword>
<protein>
    <recommendedName>
        <fullName evidence="3">Ubiquitin-like domain-containing protein</fullName>
    </recommendedName>
</protein>
<dbReference type="InParanoid" id="A0A2P6MZL6"/>